<dbReference type="RefSeq" id="WP_061537113.1">
    <property type="nucleotide sequence ID" value="NZ_CP013235.1"/>
</dbReference>
<evidence type="ECO:0000256" key="15">
    <source>
        <dbReference type="ARBA" id="ARBA00070152"/>
    </source>
</evidence>
<sequence length="793" mass="86177">MKRKLLQLLFFIISSLFCLASVQAQSSIPNPSLFSAQERAWIAAHPIVHIAVDPDWRPLEYVEDGQHKGLTAEYVAAISAATGLQFLLVPGSGWSGAQQALKDGKVDMLPAVSKQFAQQSLRDVVLFSDPYFVGSTIIVTTEAEPIIFDARKLNGKVVAIKGGGAYERLLGERFPGIKLLPLQSPEAVLQAVVDGRAEAAIGVDTALLPLLRRKYLGTLHISGTIGEMPATVSMGVRKDLPELASIVQKTLSSLTARQTDGMMEKWLQGTDYGAPSWRTLLQYYDTEILSLVIAISLILLLAQRARVARRAAVRSEREKSKFLAVMTHEIRTPMNAILSSVELLQRSKLDRRQQELTALAASAAENLLGLLDDVLDLSKLEADKLELEEVPTDIVLLTQSAIDMIQIKAQEKKLAMQLDAHIPDNQRVLIDPTRIRQVLLNLLSNAVKFTDRGGVTVSINLQSESVESKAILRVAVIDTGIGVSDDQKKRLFQPFSQADSSTTRRYGGTGLGLVICRELIEKMGGTLQLQSEVGVGTSIAFSIPVETQLCDPAVNPPAADQALAQGGVATSARPTILVVDDHPNNRTVIQHQLEELNCDVVLAEDGPTGLSLLAARQFSLILLDCYLPGMDGYQVARTIRRQEEGGQRHQPIIAISAAVDEGHVKLCMDSGMDGILRKPLRLNELKSIIEVWCDVDMVVPEPSSAPPVSSATELFRDSSQQDFSEIQRAFDNGDHALMARYVHRIKGAALMAGVPAIVEASERIETILRDGQSVDAESLGAACSMLGAQVARL</sequence>
<evidence type="ECO:0000256" key="6">
    <source>
        <dbReference type="ARBA" id="ARBA00022692"/>
    </source>
</evidence>
<dbReference type="PATRIC" id="fig|279058.18.peg.1800"/>
<dbReference type="Gene3D" id="1.20.120.160">
    <property type="entry name" value="HPT domain"/>
    <property type="match status" value="1"/>
</dbReference>
<keyword evidence="6" id="KW-0812">Transmembrane</keyword>
<dbReference type="InterPro" id="IPR011006">
    <property type="entry name" value="CheY-like_superfamily"/>
</dbReference>
<evidence type="ECO:0000256" key="13">
    <source>
        <dbReference type="ARBA" id="ARBA00023136"/>
    </source>
</evidence>
<dbReference type="InterPro" id="IPR036641">
    <property type="entry name" value="HPT_dom_sf"/>
</dbReference>
<keyword evidence="7 18" id="KW-0732">Signal</keyword>
<feature type="domain" description="Histidine kinase" evidence="19">
    <location>
        <begin position="325"/>
        <end position="547"/>
    </location>
</feature>
<protein>
    <recommendedName>
        <fullName evidence="15">Virulence sensor protein BvgS</fullName>
        <ecNumber evidence="3">2.7.13.3</ecNumber>
    </recommendedName>
</protein>
<evidence type="ECO:0000259" key="21">
    <source>
        <dbReference type="PROSITE" id="PS50894"/>
    </source>
</evidence>
<dbReference type="Pfam" id="PF02518">
    <property type="entry name" value="HATPase_c"/>
    <property type="match status" value="1"/>
</dbReference>
<evidence type="ECO:0000256" key="7">
    <source>
        <dbReference type="ARBA" id="ARBA00022729"/>
    </source>
</evidence>
<dbReference type="InterPro" id="IPR003661">
    <property type="entry name" value="HisK_dim/P_dom"/>
</dbReference>
<dbReference type="SUPFAM" id="SSF52172">
    <property type="entry name" value="CheY-like"/>
    <property type="match status" value="1"/>
</dbReference>
<evidence type="ECO:0000256" key="9">
    <source>
        <dbReference type="ARBA" id="ARBA00022840"/>
    </source>
</evidence>
<dbReference type="CDD" id="cd17546">
    <property type="entry name" value="REC_hyHK_CKI1_RcsC-like"/>
    <property type="match status" value="1"/>
</dbReference>
<evidence type="ECO:0000313" key="23">
    <source>
        <dbReference type="Proteomes" id="UP000071778"/>
    </source>
</evidence>
<evidence type="ECO:0000259" key="20">
    <source>
        <dbReference type="PROSITE" id="PS50110"/>
    </source>
</evidence>
<dbReference type="SUPFAM" id="SSF47384">
    <property type="entry name" value="Homodimeric domain of signal transducing histidine kinase"/>
    <property type="match status" value="1"/>
</dbReference>
<dbReference type="AlphaFoldDB" id="A0A127QHS2"/>
<proteinExistence type="predicted"/>
<evidence type="ECO:0000256" key="5">
    <source>
        <dbReference type="ARBA" id="ARBA00022553"/>
    </source>
</evidence>
<dbReference type="Gene3D" id="1.10.287.130">
    <property type="match status" value="1"/>
</dbReference>
<dbReference type="CDD" id="cd01007">
    <property type="entry name" value="PBP2_BvgS_HisK_like"/>
    <property type="match status" value="1"/>
</dbReference>
<comment type="function">
    <text evidence="14">Member of the two-component regulatory system BvgS/BvgA. Phosphorylates BvgA via a four-step phosphorelay in response to environmental signals.</text>
</comment>
<dbReference type="SMART" id="SM00387">
    <property type="entry name" value="HATPase_c"/>
    <property type="match status" value="1"/>
</dbReference>
<keyword evidence="12" id="KW-0843">Virulence</keyword>
<dbReference type="GO" id="GO:0005886">
    <property type="term" value="C:plasma membrane"/>
    <property type="evidence" value="ECO:0007669"/>
    <property type="project" value="UniProtKB-SubCell"/>
</dbReference>
<evidence type="ECO:0000256" key="17">
    <source>
        <dbReference type="PROSITE-ProRule" id="PRU00169"/>
    </source>
</evidence>
<name>A0A127QHS2_9BURK</name>
<keyword evidence="4" id="KW-1003">Cell membrane</keyword>
<dbReference type="EC" id="2.7.13.3" evidence="3"/>
<dbReference type="InterPro" id="IPR036890">
    <property type="entry name" value="HATPase_C_sf"/>
</dbReference>
<evidence type="ECO:0000256" key="10">
    <source>
        <dbReference type="ARBA" id="ARBA00022989"/>
    </source>
</evidence>
<dbReference type="Pfam" id="PF00497">
    <property type="entry name" value="SBP_bac_3"/>
    <property type="match status" value="1"/>
</dbReference>
<dbReference type="PANTHER" id="PTHR45339">
    <property type="entry name" value="HYBRID SIGNAL TRANSDUCTION HISTIDINE KINASE J"/>
    <property type="match status" value="1"/>
</dbReference>
<evidence type="ECO:0000256" key="8">
    <source>
        <dbReference type="ARBA" id="ARBA00022741"/>
    </source>
</evidence>
<keyword evidence="22" id="KW-0418">Kinase</keyword>
<dbReference type="Gene3D" id="3.30.565.10">
    <property type="entry name" value="Histidine kinase-like ATPase, C-terminal domain"/>
    <property type="match status" value="1"/>
</dbReference>
<organism evidence="22 23">
    <name type="scientific">Collimonas arenae</name>
    <dbReference type="NCBI Taxonomy" id="279058"/>
    <lineage>
        <taxon>Bacteria</taxon>
        <taxon>Pseudomonadati</taxon>
        <taxon>Pseudomonadota</taxon>
        <taxon>Betaproteobacteria</taxon>
        <taxon>Burkholderiales</taxon>
        <taxon>Oxalobacteraceae</taxon>
        <taxon>Collimonas</taxon>
    </lineage>
</organism>
<keyword evidence="9" id="KW-0067">ATP-binding</keyword>
<keyword evidence="5 17" id="KW-0597">Phosphoprotein</keyword>
<dbReference type="PANTHER" id="PTHR45339:SF1">
    <property type="entry name" value="HYBRID SIGNAL TRANSDUCTION HISTIDINE KINASE J"/>
    <property type="match status" value="1"/>
</dbReference>
<evidence type="ECO:0000259" key="19">
    <source>
        <dbReference type="PROSITE" id="PS50109"/>
    </source>
</evidence>
<dbReference type="FunFam" id="3.30.565.10:FF:000010">
    <property type="entry name" value="Sensor histidine kinase RcsC"/>
    <property type="match status" value="1"/>
</dbReference>
<accession>A0A127QHS2</accession>
<dbReference type="InterPro" id="IPR001638">
    <property type="entry name" value="Solute-binding_3/MltF_N"/>
</dbReference>
<keyword evidence="10" id="KW-1133">Transmembrane helix</keyword>
<evidence type="ECO:0000256" key="12">
    <source>
        <dbReference type="ARBA" id="ARBA00023026"/>
    </source>
</evidence>
<dbReference type="Gene3D" id="3.40.190.10">
    <property type="entry name" value="Periplasmic binding protein-like II"/>
    <property type="match status" value="2"/>
</dbReference>
<comment type="catalytic activity">
    <reaction evidence="1">
        <text>ATP + protein L-histidine = ADP + protein N-phospho-L-histidine.</text>
        <dbReference type="EC" id="2.7.13.3"/>
    </reaction>
</comment>
<dbReference type="SMART" id="SM00062">
    <property type="entry name" value="PBPb"/>
    <property type="match status" value="1"/>
</dbReference>
<dbReference type="SUPFAM" id="SSF47226">
    <property type="entry name" value="Histidine-containing phosphotransfer domain, HPT domain"/>
    <property type="match status" value="1"/>
</dbReference>
<dbReference type="InterPro" id="IPR003594">
    <property type="entry name" value="HATPase_dom"/>
</dbReference>
<keyword evidence="8" id="KW-0547">Nucleotide-binding</keyword>
<gene>
    <name evidence="22" type="ORF">CAter282_1823</name>
</gene>
<dbReference type="EMBL" id="CP013235">
    <property type="protein sequence ID" value="AMP09597.1"/>
    <property type="molecule type" value="Genomic_DNA"/>
</dbReference>
<comment type="subcellular location">
    <subcellularLocation>
        <location evidence="2">Cell membrane</location>
        <topology evidence="2">Multi-pass membrane protein</topology>
    </subcellularLocation>
</comment>
<evidence type="ECO:0000256" key="3">
    <source>
        <dbReference type="ARBA" id="ARBA00012438"/>
    </source>
</evidence>
<dbReference type="CDD" id="cd16922">
    <property type="entry name" value="HATPase_EvgS-ArcB-TorS-like"/>
    <property type="match status" value="1"/>
</dbReference>
<dbReference type="SUPFAM" id="SSF53850">
    <property type="entry name" value="Periplasmic binding protein-like II"/>
    <property type="match status" value="1"/>
</dbReference>
<dbReference type="InterPro" id="IPR008207">
    <property type="entry name" value="Sig_transdc_His_kin_Hpt_dom"/>
</dbReference>
<evidence type="ECO:0000256" key="18">
    <source>
        <dbReference type="SAM" id="SignalP"/>
    </source>
</evidence>
<dbReference type="PROSITE" id="PS50894">
    <property type="entry name" value="HPT"/>
    <property type="match status" value="1"/>
</dbReference>
<dbReference type="CDD" id="cd00088">
    <property type="entry name" value="HPT"/>
    <property type="match status" value="1"/>
</dbReference>
<dbReference type="PRINTS" id="PR00344">
    <property type="entry name" value="BCTRLSENSOR"/>
</dbReference>
<reference evidence="22 23" key="1">
    <citation type="submission" date="2015-11" db="EMBL/GenBank/DDBJ databases">
        <title>Exploring the genomic traits of fungus-feeding bacterial genus Collimonas.</title>
        <authorList>
            <person name="Song C."/>
            <person name="Schmidt R."/>
            <person name="de Jager V."/>
            <person name="Krzyzanowska D."/>
            <person name="Jongedijk E."/>
            <person name="Cankar K."/>
            <person name="Beekwilder J."/>
            <person name="van Veen A."/>
            <person name="de Boer W."/>
            <person name="van Veen J.A."/>
            <person name="Garbeva P."/>
        </authorList>
    </citation>
    <scope>NUCLEOTIDE SEQUENCE [LARGE SCALE GENOMIC DNA]</scope>
    <source>
        <strain evidence="22 23">Ter282</strain>
    </source>
</reference>
<dbReference type="SUPFAM" id="SSF55874">
    <property type="entry name" value="ATPase domain of HSP90 chaperone/DNA topoisomerase II/histidine kinase"/>
    <property type="match status" value="1"/>
</dbReference>
<evidence type="ECO:0000256" key="4">
    <source>
        <dbReference type="ARBA" id="ARBA00022475"/>
    </source>
</evidence>
<dbReference type="PROSITE" id="PS50109">
    <property type="entry name" value="HIS_KIN"/>
    <property type="match status" value="1"/>
</dbReference>
<feature type="chain" id="PRO_5007277938" description="Virulence sensor protein BvgS" evidence="18">
    <location>
        <begin position="21"/>
        <end position="793"/>
    </location>
</feature>
<dbReference type="InterPro" id="IPR005467">
    <property type="entry name" value="His_kinase_dom"/>
</dbReference>
<evidence type="ECO:0000256" key="16">
    <source>
        <dbReference type="PROSITE-ProRule" id="PRU00110"/>
    </source>
</evidence>
<evidence type="ECO:0000256" key="1">
    <source>
        <dbReference type="ARBA" id="ARBA00000085"/>
    </source>
</evidence>
<evidence type="ECO:0000313" key="22">
    <source>
        <dbReference type="EMBL" id="AMP09597.1"/>
    </source>
</evidence>
<dbReference type="Pfam" id="PF00512">
    <property type="entry name" value="HisKA"/>
    <property type="match status" value="1"/>
</dbReference>
<dbReference type="PROSITE" id="PS50110">
    <property type="entry name" value="RESPONSE_REGULATORY"/>
    <property type="match status" value="1"/>
</dbReference>
<evidence type="ECO:0000256" key="11">
    <source>
        <dbReference type="ARBA" id="ARBA00023012"/>
    </source>
</evidence>
<dbReference type="Proteomes" id="UP000071778">
    <property type="component" value="Chromosome"/>
</dbReference>
<evidence type="ECO:0000256" key="14">
    <source>
        <dbReference type="ARBA" id="ARBA00058004"/>
    </source>
</evidence>
<dbReference type="Pfam" id="PF00072">
    <property type="entry name" value="Response_reg"/>
    <property type="match status" value="1"/>
</dbReference>
<feature type="domain" description="Response regulatory" evidence="20">
    <location>
        <begin position="575"/>
        <end position="693"/>
    </location>
</feature>
<dbReference type="Gene3D" id="3.40.50.2300">
    <property type="match status" value="1"/>
</dbReference>
<dbReference type="Pfam" id="PF01627">
    <property type="entry name" value="Hpt"/>
    <property type="match status" value="1"/>
</dbReference>
<keyword evidence="23" id="KW-1185">Reference proteome</keyword>
<keyword evidence="13" id="KW-0472">Membrane</keyword>
<dbReference type="InterPro" id="IPR036097">
    <property type="entry name" value="HisK_dim/P_sf"/>
</dbReference>
<dbReference type="CDD" id="cd00082">
    <property type="entry name" value="HisKA"/>
    <property type="match status" value="1"/>
</dbReference>
<dbReference type="InterPro" id="IPR001789">
    <property type="entry name" value="Sig_transdc_resp-reg_receiver"/>
</dbReference>
<dbReference type="SMART" id="SM00388">
    <property type="entry name" value="HisKA"/>
    <property type="match status" value="1"/>
</dbReference>
<dbReference type="GO" id="GO:0005524">
    <property type="term" value="F:ATP binding"/>
    <property type="evidence" value="ECO:0007669"/>
    <property type="project" value="UniProtKB-KW"/>
</dbReference>
<dbReference type="GO" id="GO:0000155">
    <property type="term" value="F:phosphorelay sensor kinase activity"/>
    <property type="evidence" value="ECO:0007669"/>
    <property type="project" value="InterPro"/>
</dbReference>
<feature type="domain" description="HPt" evidence="21">
    <location>
        <begin position="704"/>
        <end position="793"/>
    </location>
</feature>
<feature type="modified residue" description="4-aspartylphosphate" evidence="17">
    <location>
        <position position="624"/>
    </location>
</feature>
<dbReference type="SMART" id="SM00448">
    <property type="entry name" value="REC"/>
    <property type="match status" value="1"/>
</dbReference>
<keyword evidence="22" id="KW-0808">Transferase</keyword>
<feature type="signal peptide" evidence="18">
    <location>
        <begin position="1"/>
        <end position="20"/>
    </location>
</feature>
<feature type="modified residue" description="Phosphohistidine" evidence="16">
    <location>
        <position position="743"/>
    </location>
</feature>
<keyword evidence="11" id="KW-0902">Two-component regulatory system</keyword>
<dbReference type="InterPro" id="IPR004358">
    <property type="entry name" value="Sig_transdc_His_kin-like_C"/>
</dbReference>
<evidence type="ECO:0000256" key="2">
    <source>
        <dbReference type="ARBA" id="ARBA00004651"/>
    </source>
</evidence>